<dbReference type="Gene3D" id="3.30.390.30">
    <property type="match status" value="1"/>
</dbReference>
<evidence type="ECO:0000259" key="18">
    <source>
        <dbReference type="Pfam" id="PF07992"/>
    </source>
</evidence>
<evidence type="ECO:0000256" key="4">
    <source>
        <dbReference type="ARBA" id="ARBA00016961"/>
    </source>
</evidence>
<dbReference type="FunFam" id="3.30.390.30:FF:000001">
    <property type="entry name" value="Dihydrolipoyl dehydrogenase"/>
    <property type="match status" value="1"/>
</dbReference>
<dbReference type="InterPro" id="IPR016156">
    <property type="entry name" value="FAD/NAD-linked_Rdtase_dimer_sf"/>
</dbReference>
<evidence type="ECO:0000256" key="11">
    <source>
        <dbReference type="ARBA" id="ARBA00023284"/>
    </source>
</evidence>
<evidence type="ECO:0000256" key="8">
    <source>
        <dbReference type="ARBA" id="ARBA00023002"/>
    </source>
</evidence>
<feature type="binding site" evidence="14">
    <location>
        <begin position="150"/>
        <end position="152"/>
    </location>
    <ligand>
        <name>FAD</name>
        <dbReference type="ChEBI" id="CHEBI:57692"/>
    </ligand>
</feature>
<comment type="cofactor">
    <cofactor evidence="14 16">
        <name>FAD</name>
        <dbReference type="ChEBI" id="CHEBI:57692"/>
    </cofactor>
    <text evidence="14 16">Binds 1 FAD per subunit.</text>
</comment>
<proteinExistence type="inferred from homology"/>
<feature type="domain" description="FAD/NAD(P)-binding" evidence="18">
    <location>
        <begin position="4"/>
        <end position="334"/>
    </location>
</feature>
<evidence type="ECO:0000256" key="9">
    <source>
        <dbReference type="ARBA" id="ARBA00023027"/>
    </source>
</evidence>
<dbReference type="InterPro" id="IPR006258">
    <property type="entry name" value="Lipoamide_DH"/>
</dbReference>
<dbReference type="InterPro" id="IPR050151">
    <property type="entry name" value="Class-I_Pyr_Nuc-Dis_Oxidored"/>
</dbReference>
<keyword evidence="8 16" id="KW-0560">Oxidoreductase</keyword>
<evidence type="ECO:0000313" key="20">
    <source>
        <dbReference type="Proteomes" id="UP000234271"/>
    </source>
</evidence>
<feature type="disulfide bond" description="Redox-active" evidence="15">
    <location>
        <begin position="48"/>
        <end position="53"/>
    </location>
</feature>
<dbReference type="AlphaFoldDB" id="A0A2N9YB91"/>
<dbReference type="GO" id="GO:0005737">
    <property type="term" value="C:cytoplasm"/>
    <property type="evidence" value="ECO:0007669"/>
    <property type="project" value="UniProtKB-SubCell"/>
</dbReference>
<evidence type="ECO:0000256" key="6">
    <source>
        <dbReference type="ARBA" id="ARBA00022630"/>
    </source>
</evidence>
<keyword evidence="14" id="KW-0547">Nucleotide-binding</keyword>
<dbReference type="PRINTS" id="PR00368">
    <property type="entry name" value="FADPNR"/>
</dbReference>
<dbReference type="GO" id="GO:0050660">
    <property type="term" value="F:flavin adenine dinucleotide binding"/>
    <property type="evidence" value="ECO:0007669"/>
    <property type="project" value="InterPro"/>
</dbReference>
<accession>A0A2N9YB91</accession>
<gene>
    <name evidence="19" type="primary">lpdA</name>
    <name evidence="19" type="ORF">BLE401_02720</name>
</gene>
<evidence type="ECO:0000256" key="1">
    <source>
        <dbReference type="ARBA" id="ARBA00004496"/>
    </source>
</evidence>
<evidence type="ECO:0000256" key="5">
    <source>
        <dbReference type="ARBA" id="ARBA00022490"/>
    </source>
</evidence>
<keyword evidence="7 14" id="KW-0274">FAD</keyword>
<dbReference type="Proteomes" id="UP000234271">
    <property type="component" value="Chromosome"/>
</dbReference>
<name>A0A2N9YB91_9GAMM</name>
<evidence type="ECO:0000256" key="3">
    <source>
        <dbReference type="ARBA" id="ARBA00012608"/>
    </source>
</evidence>
<evidence type="ECO:0000256" key="2">
    <source>
        <dbReference type="ARBA" id="ARBA00007532"/>
    </source>
</evidence>
<sequence length="472" mass="50359">MADFNVIVIGAGPGGYVAAIRCAQLGMKVACVEKYLNPEGQNSLGGTCLNIGCIPSKALLDSSHHYYHIKKHAGEHGIKVDNVSIDVATMLARKNDVVKNLTQGIAGLFKKNKVTRLEGSASFVTADKIKVTTKEGGEQEYTADKIIIATGSVPTNIPVAPIDNQYIVDSTGALSFDSIPARLGVIGAGAIGLELGSVWNRLGSQVTILEALPEFLSVADRKIATAAFKELQKQGLNIQLSASVTNAKVVGNEVHVSYKDVNGAEQQTIVDKLIVSVGRKPNTAGLNAEAIGVKISERGFVVVDEHRQTNVPNVYAIGDVIGGPMLAHKASEEGIMLAERLAGQKTEMHYDIMPWVIYTWPEIAWVGRTEEELKAAGIEYRVGQFPMLASGRARAHGETAGMIRMIADAKTDRILGVHLFGISASELLSEAVLAMECQASSEDLARTIHAHPTLAEGMHEAALAVDGRMIHA</sequence>
<evidence type="ECO:0000259" key="17">
    <source>
        <dbReference type="Pfam" id="PF02852"/>
    </source>
</evidence>
<evidence type="ECO:0000256" key="12">
    <source>
        <dbReference type="ARBA" id="ARBA00049187"/>
    </source>
</evidence>
<comment type="miscellaneous">
    <text evidence="16">The active site is a redox-active disulfide bond.</text>
</comment>
<dbReference type="InterPro" id="IPR001100">
    <property type="entry name" value="Pyr_nuc-diS_OxRdtase"/>
</dbReference>
<evidence type="ECO:0000256" key="16">
    <source>
        <dbReference type="RuleBase" id="RU003692"/>
    </source>
</evidence>
<feature type="binding site" evidence="14">
    <location>
        <position position="210"/>
    </location>
    <ligand>
        <name>NAD(+)</name>
        <dbReference type="ChEBI" id="CHEBI:57540"/>
    </ligand>
</feature>
<feature type="binding site" evidence="14">
    <location>
        <begin position="187"/>
        <end position="194"/>
    </location>
    <ligand>
        <name>NAD(+)</name>
        <dbReference type="ChEBI" id="CHEBI:57540"/>
    </ligand>
</feature>
<dbReference type="InterPro" id="IPR036188">
    <property type="entry name" value="FAD/NAD-bd_sf"/>
</dbReference>
<dbReference type="EC" id="1.8.1.4" evidence="3 16"/>
<keyword evidence="20" id="KW-1185">Reference proteome</keyword>
<dbReference type="GO" id="GO:0004148">
    <property type="term" value="F:dihydrolipoyl dehydrogenase (NADH) activity"/>
    <property type="evidence" value="ECO:0007669"/>
    <property type="project" value="UniProtKB-EC"/>
</dbReference>
<keyword evidence="6 16" id="KW-0285">Flavoprotein</keyword>
<comment type="catalytic activity">
    <reaction evidence="12 16">
        <text>N(6)-[(R)-dihydrolipoyl]-L-lysyl-[protein] + NAD(+) = N(6)-[(R)-lipoyl]-L-lysyl-[protein] + NADH + H(+)</text>
        <dbReference type="Rhea" id="RHEA:15045"/>
        <dbReference type="Rhea" id="RHEA-COMP:10474"/>
        <dbReference type="Rhea" id="RHEA-COMP:10475"/>
        <dbReference type="ChEBI" id="CHEBI:15378"/>
        <dbReference type="ChEBI" id="CHEBI:57540"/>
        <dbReference type="ChEBI" id="CHEBI:57945"/>
        <dbReference type="ChEBI" id="CHEBI:83099"/>
        <dbReference type="ChEBI" id="CHEBI:83100"/>
        <dbReference type="EC" id="1.8.1.4"/>
    </reaction>
</comment>
<dbReference type="OrthoDB" id="9800167at2"/>
<feature type="active site" description="Proton acceptor" evidence="13">
    <location>
        <position position="451"/>
    </location>
</feature>
<keyword evidence="10" id="KW-1015">Disulfide bond</keyword>
<dbReference type="FunFam" id="3.50.50.60:FF:000001">
    <property type="entry name" value="Dihydrolipoyl dehydrogenase, mitochondrial"/>
    <property type="match status" value="1"/>
</dbReference>
<feature type="binding site" evidence="14">
    <location>
        <position position="57"/>
    </location>
    <ligand>
        <name>FAD</name>
        <dbReference type="ChEBI" id="CHEBI:57692"/>
    </ligand>
</feature>
<dbReference type="InterPro" id="IPR004099">
    <property type="entry name" value="Pyr_nucl-diS_OxRdtase_dimer"/>
</dbReference>
<keyword evidence="5" id="KW-0963">Cytoplasm</keyword>
<feature type="binding site" evidence="14">
    <location>
        <position position="278"/>
    </location>
    <ligand>
        <name>NAD(+)</name>
        <dbReference type="ChEBI" id="CHEBI:57540"/>
    </ligand>
</feature>
<dbReference type="Pfam" id="PF07992">
    <property type="entry name" value="Pyr_redox_2"/>
    <property type="match status" value="1"/>
</dbReference>
<comment type="similarity">
    <text evidence="2 16">Belongs to the class-I pyridine nucleotide-disulfide oxidoreductase family.</text>
</comment>
<feature type="binding site" evidence="14">
    <location>
        <position position="319"/>
    </location>
    <ligand>
        <name>FAD</name>
        <dbReference type="ChEBI" id="CHEBI:57692"/>
    </ligand>
</feature>
<reference evidence="20" key="1">
    <citation type="submission" date="2016-12" db="EMBL/GenBank/DDBJ databases">
        <title>Complete Genome Sequence of Beggiatoa leptomitiformis D-401.</title>
        <authorList>
            <person name="Fomenkov A."/>
            <person name="Vincze T."/>
            <person name="Grabovich M."/>
            <person name="Anton B.P."/>
            <person name="Dubinina G."/>
            <person name="Orlova M."/>
            <person name="Belousova E."/>
            <person name="Roberts R.J."/>
        </authorList>
    </citation>
    <scope>NUCLEOTIDE SEQUENCE [LARGE SCALE GENOMIC DNA]</scope>
    <source>
        <strain evidence="20">D-401</strain>
    </source>
</reference>
<dbReference type="PRINTS" id="PR00411">
    <property type="entry name" value="PNDRDTASEI"/>
</dbReference>
<comment type="subcellular location">
    <subcellularLocation>
        <location evidence="1">Cytoplasm</location>
    </subcellularLocation>
</comment>
<evidence type="ECO:0000256" key="15">
    <source>
        <dbReference type="PIRSR" id="PIRSR000350-4"/>
    </source>
</evidence>
<dbReference type="RefSeq" id="WP_062148994.1">
    <property type="nucleotide sequence ID" value="NZ_CP012373.2"/>
</dbReference>
<dbReference type="STRING" id="288004.AL038_03310"/>
<dbReference type="GO" id="GO:0006103">
    <property type="term" value="P:2-oxoglutarate metabolic process"/>
    <property type="evidence" value="ECO:0007669"/>
    <property type="project" value="TreeGrafter"/>
</dbReference>
<dbReference type="InterPro" id="IPR012999">
    <property type="entry name" value="Pyr_OxRdtase_I_AS"/>
</dbReference>
<dbReference type="SUPFAM" id="SSF55424">
    <property type="entry name" value="FAD/NAD-linked reductases, dimerisation (C-terminal) domain"/>
    <property type="match status" value="1"/>
</dbReference>
<dbReference type="KEGG" id="blep:AL038_03310"/>
<keyword evidence="11 16" id="KW-0676">Redox-active center</keyword>
<keyword evidence="9 14" id="KW-0520">NAD</keyword>
<dbReference type="PANTHER" id="PTHR22912:SF224">
    <property type="entry name" value="DIHYDROLIPOYL DEHYDROGENASE"/>
    <property type="match status" value="1"/>
</dbReference>
<evidence type="ECO:0000313" key="19">
    <source>
        <dbReference type="EMBL" id="AUI67714.1"/>
    </source>
</evidence>
<dbReference type="SUPFAM" id="SSF51905">
    <property type="entry name" value="FAD/NAD(P)-binding domain"/>
    <property type="match status" value="1"/>
</dbReference>
<dbReference type="NCBIfam" id="TIGR01350">
    <property type="entry name" value="lipoamide_DH"/>
    <property type="match status" value="1"/>
</dbReference>
<dbReference type="Pfam" id="PF02852">
    <property type="entry name" value="Pyr_redox_dim"/>
    <property type="match status" value="1"/>
</dbReference>
<dbReference type="PIRSF" id="PIRSF000350">
    <property type="entry name" value="Mercury_reductase_MerA"/>
    <property type="match status" value="1"/>
</dbReference>
<organism evidence="19 20">
    <name type="scientific">Beggiatoa leptomitoformis</name>
    <dbReference type="NCBI Taxonomy" id="288004"/>
    <lineage>
        <taxon>Bacteria</taxon>
        <taxon>Pseudomonadati</taxon>
        <taxon>Pseudomonadota</taxon>
        <taxon>Gammaproteobacteria</taxon>
        <taxon>Thiotrichales</taxon>
        <taxon>Thiotrichaceae</taxon>
        <taxon>Beggiatoa</taxon>
    </lineage>
</organism>
<evidence type="ECO:0000256" key="14">
    <source>
        <dbReference type="PIRSR" id="PIRSR000350-3"/>
    </source>
</evidence>
<dbReference type="PROSITE" id="PS00076">
    <property type="entry name" value="PYRIDINE_REDOX_1"/>
    <property type="match status" value="1"/>
</dbReference>
<dbReference type="EMBL" id="CP018889">
    <property type="protein sequence ID" value="AUI67714.1"/>
    <property type="molecule type" value="Genomic_DNA"/>
</dbReference>
<dbReference type="PANTHER" id="PTHR22912">
    <property type="entry name" value="DISULFIDE OXIDOREDUCTASE"/>
    <property type="match status" value="1"/>
</dbReference>
<protein>
    <recommendedName>
        <fullName evidence="4 16">Dihydrolipoyl dehydrogenase</fullName>
        <ecNumber evidence="3 16">1.8.1.4</ecNumber>
    </recommendedName>
</protein>
<evidence type="ECO:0000256" key="13">
    <source>
        <dbReference type="PIRSR" id="PIRSR000350-2"/>
    </source>
</evidence>
<evidence type="ECO:0000256" key="10">
    <source>
        <dbReference type="ARBA" id="ARBA00023157"/>
    </source>
</evidence>
<dbReference type="Gene3D" id="3.50.50.60">
    <property type="entry name" value="FAD/NAD(P)-binding domain"/>
    <property type="match status" value="2"/>
</dbReference>
<feature type="binding site" evidence="14">
    <location>
        <begin position="325"/>
        <end position="328"/>
    </location>
    <ligand>
        <name>FAD</name>
        <dbReference type="ChEBI" id="CHEBI:57692"/>
    </ligand>
</feature>
<dbReference type="InterPro" id="IPR023753">
    <property type="entry name" value="FAD/NAD-binding_dom"/>
</dbReference>
<evidence type="ECO:0000256" key="7">
    <source>
        <dbReference type="ARBA" id="ARBA00022827"/>
    </source>
</evidence>
<feature type="domain" description="Pyridine nucleotide-disulphide oxidoreductase dimerisation" evidence="17">
    <location>
        <begin position="353"/>
        <end position="462"/>
    </location>
</feature>